<accession>A0ABV7EWY2</accession>
<name>A0ABV7EWY2_9BURK</name>
<dbReference type="PANTHER" id="PTHR43162">
    <property type="match status" value="1"/>
</dbReference>
<dbReference type="EC" id="1.6.5.2" evidence="2"/>
<dbReference type="InterPro" id="IPR008030">
    <property type="entry name" value="NmrA-like"/>
</dbReference>
<evidence type="ECO:0000313" key="2">
    <source>
        <dbReference type="EMBL" id="MFC3107150.1"/>
    </source>
</evidence>
<dbReference type="SUPFAM" id="SSF51735">
    <property type="entry name" value="NAD(P)-binding Rossmann-fold domains"/>
    <property type="match status" value="1"/>
</dbReference>
<dbReference type="Pfam" id="PF05368">
    <property type="entry name" value="NmrA"/>
    <property type="match status" value="1"/>
</dbReference>
<sequence length="288" mass="30383">MILVTGASGNVGTQVVRRLAERNIAVRAMTRNLPADGKVGTVEWVKGDFDDAASLARAMQGVEKVVLISPAHADMLEHQSAVIDAAKAAGIKHIVKLSGLGASPDAPIRLPRLHHEIERRIVASGIAHTFVRPNLFMQALLGSAETIRDDGAIYAPAGNGAISLTDVNDIASVIVAAISQAGHEGKAYDITGPEALTYAQMAETIGNALNAPVQYIDVSLEVARDSMRASGMGDWLVVAFLELFSIYRAGYGAAVFSDTVKQVTGHPANNFAAFMNTHKSVFGELKAA</sequence>
<dbReference type="PANTHER" id="PTHR43162:SF1">
    <property type="entry name" value="PRESTALK A DIFFERENTIATION PROTEIN A"/>
    <property type="match status" value="1"/>
</dbReference>
<dbReference type="InterPro" id="IPR036291">
    <property type="entry name" value="NAD(P)-bd_dom_sf"/>
</dbReference>
<dbReference type="GO" id="GO:0003955">
    <property type="term" value="F:NAD(P)H dehydrogenase (quinone) activity"/>
    <property type="evidence" value="ECO:0007669"/>
    <property type="project" value="UniProtKB-EC"/>
</dbReference>
<dbReference type="InterPro" id="IPR051604">
    <property type="entry name" value="Ergot_Alk_Oxidoreductase"/>
</dbReference>
<dbReference type="Gene3D" id="3.90.25.10">
    <property type="entry name" value="UDP-galactose 4-epimerase, domain 1"/>
    <property type="match status" value="1"/>
</dbReference>
<gene>
    <name evidence="2" type="ORF">ACFOFO_04085</name>
</gene>
<keyword evidence="3" id="KW-1185">Reference proteome</keyword>
<dbReference type="Gene3D" id="3.40.50.720">
    <property type="entry name" value="NAD(P)-binding Rossmann-like Domain"/>
    <property type="match status" value="1"/>
</dbReference>
<dbReference type="Proteomes" id="UP001595530">
    <property type="component" value="Unassembled WGS sequence"/>
</dbReference>
<feature type="domain" description="NmrA-like" evidence="1">
    <location>
        <begin position="2"/>
        <end position="225"/>
    </location>
</feature>
<dbReference type="RefSeq" id="WP_390326529.1">
    <property type="nucleotide sequence ID" value="NZ_JBHRTP010000008.1"/>
</dbReference>
<keyword evidence="2" id="KW-0560">Oxidoreductase</keyword>
<organism evidence="2 3">
    <name type="scientific">Undibacterium arcticum</name>
    <dbReference type="NCBI Taxonomy" id="1762892"/>
    <lineage>
        <taxon>Bacteria</taxon>
        <taxon>Pseudomonadati</taxon>
        <taxon>Pseudomonadota</taxon>
        <taxon>Betaproteobacteria</taxon>
        <taxon>Burkholderiales</taxon>
        <taxon>Oxalobacteraceae</taxon>
        <taxon>Undibacterium</taxon>
    </lineage>
</organism>
<dbReference type="EMBL" id="JBHRTP010000008">
    <property type="protein sequence ID" value="MFC3107150.1"/>
    <property type="molecule type" value="Genomic_DNA"/>
</dbReference>
<protein>
    <submittedName>
        <fullName evidence="2">SDR family oxidoreductase</fullName>
        <ecNumber evidence="2">1.6.5.2</ecNumber>
    </submittedName>
</protein>
<reference evidence="3" key="1">
    <citation type="journal article" date="2019" name="Int. J. Syst. Evol. Microbiol.">
        <title>The Global Catalogue of Microorganisms (GCM) 10K type strain sequencing project: providing services to taxonomists for standard genome sequencing and annotation.</title>
        <authorList>
            <consortium name="The Broad Institute Genomics Platform"/>
            <consortium name="The Broad Institute Genome Sequencing Center for Infectious Disease"/>
            <person name="Wu L."/>
            <person name="Ma J."/>
        </authorList>
    </citation>
    <scope>NUCLEOTIDE SEQUENCE [LARGE SCALE GENOMIC DNA]</scope>
    <source>
        <strain evidence="3">KCTC 42986</strain>
    </source>
</reference>
<proteinExistence type="predicted"/>
<comment type="caution">
    <text evidence="2">The sequence shown here is derived from an EMBL/GenBank/DDBJ whole genome shotgun (WGS) entry which is preliminary data.</text>
</comment>
<evidence type="ECO:0000259" key="1">
    <source>
        <dbReference type="Pfam" id="PF05368"/>
    </source>
</evidence>
<dbReference type="CDD" id="cd05269">
    <property type="entry name" value="TMR_SDR_a"/>
    <property type="match status" value="1"/>
</dbReference>
<evidence type="ECO:0000313" key="3">
    <source>
        <dbReference type="Proteomes" id="UP001595530"/>
    </source>
</evidence>